<dbReference type="GO" id="GO:0006487">
    <property type="term" value="P:protein N-linked glycosylation"/>
    <property type="evidence" value="ECO:0007669"/>
    <property type="project" value="TreeGrafter"/>
</dbReference>
<dbReference type="PANTHER" id="PTHR45919">
    <property type="entry name" value="GDP-MAN:MAN(3)GLCNAC(2)-PP-DOL ALPHA-1,2-MANNOSYLTRANSFERASE"/>
    <property type="match status" value="1"/>
</dbReference>
<sequence>MGSLTVASFTFIVLVATLLVLLRRQFHQLRVTHRQRLLASLKLDSQTEDGTEVMIAGFMHPYCNAGGGGERVLWAAIAYLQRTQPEVLSVVYTGDVDPKTSNPITKDEIILRCRERFGIHLDPKTLHFVHLEKRWLIADGTWKRFTLLGQGIGAAVLAYEAMSKLVPDIYFGLAFTYPVVRLLSSGDPSGRVPIVTYTHYPTISASMLKRVSNRETTYANDASVTGSGLRSTLKLIYYRLFSYLYTSCLLTSPPTLISVNSSWTNTHIQALLSTKQNRLSPLLGSILEPFTLLQTLIGFNAPTPVGINQPPQSQVQIKDTHQVRTIFPPCDVESLKGFDLERRHRIIFSCAQFRPEKDHALQIKALARLLEEHPELSGKPQESDPEADSQAEADQDDDGVRLVLLGSARHADDLKRVQTLRDLTKELGVEVCSPSIFYRLRSGPWHLPVAKLSQIVHLLTTFALPRLILSASRQRPTTARAQTTLIPYAEHLKPWVITPIPSCGMRGGRSHPPLSHPALVASATDDSIPLGFLLYPCFASDPLPVVDDDADDS</sequence>
<keyword evidence="5" id="KW-1133">Transmembrane helix</keyword>
<evidence type="ECO:0000259" key="6">
    <source>
        <dbReference type="Pfam" id="PF15924"/>
    </source>
</evidence>
<dbReference type="eggNOG" id="KOG1387">
    <property type="taxonomic scope" value="Eukaryota"/>
</dbReference>
<proteinExistence type="predicted"/>
<feature type="transmembrane region" description="Helical" evidence="5">
    <location>
        <begin position="6"/>
        <end position="22"/>
    </location>
</feature>
<keyword evidence="8" id="KW-1185">Reference proteome</keyword>
<dbReference type="GO" id="GO:0005789">
    <property type="term" value="C:endoplasmic reticulum membrane"/>
    <property type="evidence" value="ECO:0007669"/>
    <property type="project" value="UniProtKB-SubCell"/>
</dbReference>
<protein>
    <submittedName>
        <fullName evidence="7">Related to ALG11-required for asparagine-linked glycosylation</fullName>
    </submittedName>
</protein>
<dbReference type="AlphaFoldDB" id="G4TUZ4"/>
<evidence type="ECO:0000256" key="2">
    <source>
        <dbReference type="ARBA" id="ARBA00022679"/>
    </source>
</evidence>
<feature type="compositionally biased region" description="Acidic residues" evidence="4">
    <location>
        <begin position="383"/>
        <end position="395"/>
    </location>
</feature>
<feature type="region of interest" description="Disordered" evidence="4">
    <location>
        <begin position="374"/>
        <end position="395"/>
    </location>
</feature>
<dbReference type="Pfam" id="PF15924">
    <property type="entry name" value="ALG11_N"/>
    <property type="match status" value="1"/>
</dbReference>
<dbReference type="InParanoid" id="G4TUZ4"/>
<comment type="subcellular location">
    <subcellularLocation>
        <location evidence="1">Endoplasmic reticulum membrane</location>
    </subcellularLocation>
</comment>
<dbReference type="PANTHER" id="PTHR45919:SF1">
    <property type="entry name" value="GDP-MAN:MAN(3)GLCNAC(2)-PP-DOL ALPHA-1,2-MANNOSYLTRANSFERASE"/>
    <property type="match status" value="1"/>
</dbReference>
<dbReference type="Gene3D" id="3.40.50.2000">
    <property type="entry name" value="Glycogen Phosphorylase B"/>
    <property type="match status" value="1"/>
</dbReference>
<keyword evidence="3" id="KW-0256">Endoplasmic reticulum</keyword>
<evidence type="ECO:0000256" key="4">
    <source>
        <dbReference type="SAM" id="MobiDB-lite"/>
    </source>
</evidence>
<dbReference type="GO" id="GO:0004377">
    <property type="term" value="F:GDP-Man:Man(3)GlcNAc(2)-PP-Dol alpha-1,2-mannosyltransferase activity"/>
    <property type="evidence" value="ECO:0007669"/>
    <property type="project" value="InterPro"/>
</dbReference>
<dbReference type="InterPro" id="IPR038013">
    <property type="entry name" value="ALG11"/>
</dbReference>
<dbReference type="InterPro" id="IPR031814">
    <property type="entry name" value="ALG11_N"/>
</dbReference>
<evidence type="ECO:0000256" key="5">
    <source>
        <dbReference type="SAM" id="Phobius"/>
    </source>
</evidence>
<dbReference type="FunCoup" id="G4TUZ4">
    <property type="interactions" value="283"/>
</dbReference>
<dbReference type="STRING" id="1109443.G4TUZ4"/>
<dbReference type="EMBL" id="CAFZ01000402">
    <property type="protein sequence ID" value="CCA75134.1"/>
    <property type="molecule type" value="Genomic_DNA"/>
</dbReference>
<dbReference type="Proteomes" id="UP000007148">
    <property type="component" value="Unassembled WGS sequence"/>
</dbReference>
<accession>G4TUZ4</accession>
<name>G4TUZ4_SERID</name>
<evidence type="ECO:0000256" key="3">
    <source>
        <dbReference type="ARBA" id="ARBA00022824"/>
    </source>
</evidence>
<dbReference type="HOGENOM" id="CLU_017896_1_1_1"/>
<gene>
    <name evidence="7" type="ORF">PIIN_09118</name>
</gene>
<dbReference type="SUPFAM" id="SSF53756">
    <property type="entry name" value="UDP-Glycosyltransferase/glycogen phosphorylase"/>
    <property type="match status" value="1"/>
</dbReference>
<evidence type="ECO:0000313" key="7">
    <source>
        <dbReference type="EMBL" id="CCA75134.1"/>
    </source>
</evidence>
<evidence type="ECO:0000313" key="8">
    <source>
        <dbReference type="Proteomes" id="UP000007148"/>
    </source>
</evidence>
<keyword evidence="2" id="KW-0808">Transferase</keyword>
<organism evidence="7 8">
    <name type="scientific">Serendipita indica (strain DSM 11827)</name>
    <name type="common">Root endophyte fungus</name>
    <name type="synonym">Piriformospora indica</name>
    <dbReference type="NCBI Taxonomy" id="1109443"/>
    <lineage>
        <taxon>Eukaryota</taxon>
        <taxon>Fungi</taxon>
        <taxon>Dikarya</taxon>
        <taxon>Basidiomycota</taxon>
        <taxon>Agaricomycotina</taxon>
        <taxon>Agaricomycetes</taxon>
        <taxon>Sebacinales</taxon>
        <taxon>Serendipitaceae</taxon>
        <taxon>Serendipita</taxon>
    </lineage>
</organism>
<comment type="caution">
    <text evidence="7">The sequence shown here is derived from an EMBL/GenBank/DDBJ whole genome shotgun (WGS) entry which is preliminary data.</text>
</comment>
<keyword evidence="5" id="KW-0812">Transmembrane</keyword>
<keyword evidence="5" id="KW-0472">Membrane</keyword>
<reference evidence="7 8" key="1">
    <citation type="journal article" date="2011" name="PLoS Pathog.">
        <title>Endophytic Life Strategies Decoded by Genome and Transcriptome Analyses of the Mutualistic Root Symbiont Piriformospora indica.</title>
        <authorList>
            <person name="Zuccaro A."/>
            <person name="Lahrmann U."/>
            <person name="Guldener U."/>
            <person name="Langen G."/>
            <person name="Pfiffi S."/>
            <person name="Biedenkopf D."/>
            <person name="Wong P."/>
            <person name="Samans B."/>
            <person name="Grimm C."/>
            <person name="Basiewicz M."/>
            <person name="Murat C."/>
            <person name="Martin F."/>
            <person name="Kogel K.H."/>
        </authorList>
    </citation>
    <scope>NUCLEOTIDE SEQUENCE [LARGE SCALE GENOMIC DNA]</scope>
    <source>
        <strain evidence="7 8">DSM 11827</strain>
    </source>
</reference>
<dbReference type="OrthoDB" id="2276068at2759"/>
<evidence type="ECO:0000256" key="1">
    <source>
        <dbReference type="ARBA" id="ARBA00004586"/>
    </source>
</evidence>
<feature type="domain" description="ALG11 mannosyltransferase N-terminal" evidence="6">
    <location>
        <begin position="55"/>
        <end position="271"/>
    </location>
</feature>